<feature type="transmembrane region" description="Helical" evidence="1">
    <location>
        <begin position="137"/>
        <end position="158"/>
    </location>
</feature>
<evidence type="ECO:0000256" key="1">
    <source>
        <dbReference type="SAM" id="Phobius"/>
    </source>
</evidence>
<sequence>MSRIAHQPGAGGPADDAVSQPRSLAARYFLCSDLRLAALLLLVVGGVGALVLLAGGQGTAAGSVAQGVVVDLAVVLGAWALLRLPSRTEQRVAARSGTGFAEVGAVRERLRRGEPLDAAAQEVADDLARVVSRRLGLGRSIGFVVVLAFLVVGVSFALSRQVAGQSQLVATIAHLVVFVAVGVAEVRRTRSVRADLLAATRRG</sequence>
<dbReference type="AlphaFoldDB" id="A0A542E4T9"/>
<keyword evidence="1" id="KW-0812">Transmembrane</keyword>
<keyword evidence="1" id="KW-1133">Transmembrane helix</keyword>
<accession>A0A542E4T9</accession>
<reference evidence="2 3" key="1">
    <citation type="submission" date="2019-06" db="EMBL/GenBank/DDBJ databases">
        <title>Sequencing the genomes of 1000 actinobacteria strains.</title>
        <authorList>
            <person name="Klenk H.-P."/>
        </authorList>
    </citation>
    <scope>NUCLEOTIDE SEQUENCE [LARGE SCALE GENOMIC DNA]</scope>
    <source>
        <strain evidence="2 3">DSM 18607</strain>
    </source>
</reference>
<comment type="caution">
    <text evidence="2">The sequence shown here is derived from an EMBL/GenBank/DDBJ whole genome shotgun (WGS) entry which is preliminary data.</text>
</comment>
<feature type="transmembrane region" description="Helical" evidence="1">
    <location>
        <begin position="164"/>
        <end position="184"/>
    </location>
</feature>
<protein>
    <submittedName>
        <fullName evidence="2">Uncharacterized protein</fullName>
    </submittedName>
</protein>
<dbReference type="Proteomes" id="UP000317893">
    <property type="component" value="Unassembled WGS sequence"/>
</dbReference>
<feature type="transmembrane region" description="Helical" evidence="1">
    <location>
        <begin position="60"/>
        <end position="82"/>
    </location>
</feature>
<evidence type="ECO:0000313" key="2">
    <source>
        <dbReference type="EMBL" id="TQJ10296.1"/>
    </source>
</evidence>
<proteinExistence type="predicted"/>
<feature type="transmembrane region" description="Helical" evidence="1">
    <location>
        <begin position="36"/>
        <end position="54"/>
    </location>
</feature>
<evidence type="ECO:0000313" key="3">
    <source>
        <dbReference type="Proteomes" id="UP000317893"/>
    </source>
</evidence>
<dbReference type="EMBL" id="VFMN01000001">
    <property type="protein sequence ID" value="TQJ10296.1"/>
    <property type="molecule type" value="Genomic_DNA"/>
</dbReference>
<organism evidence="2 3">
    <name type="scientific">Lapillicoccus jejuensis</name>
    <dbReference type="NCBI Taxonomy" id="402171"/>
    <lineage>
        <taxon>Bacteria</taxon>
        <taxon>Bacillati</taxon>
        <taxon>Actinomycetota</taxon>
        <taxon>Actinomycetes</taxon>
        <taxon>Micrococcales</taxon>
        <taxon>Intrasporangiaceae</taxon>
        <taxon>Lapillicoccus</taxon>
    </lineage>
</organism>
<keyword evidence="1" id="KW-0472">Membrane</keyword>
<name>A0A542E4T9_9MICO</name>
<gene>
    <name evidence="2" type="ORF">FB458_3416</name>
</gene>
<keyword evidence="3" id="KW-1185">Reference proteome</keyword>
<dbReference type="RefSeq" id="WP_141849538.1">
    <property type="nucleotide sequence ID" value="NZ_BAAAPR010000015.1"/>
</dbReference>